<evidence type="ECO:0000256" key="1">
    <source>
        <dbReference type="ARBA" id="ARBA00009993"/>
    </source>
</evidence>
<dbReference type="InterPro" id="IPR036296">
    <property type="entry name" value="SKP1-like_dim_sf"/>
</dbReference>
<feature type="region of interest" description="Disordered" evidence="3">
    <location>
        <begin position="1"/>
        <end position="38"/>
    </location>
</feature>
<protein>
    <recommendedName>
        <fullName evidence="4">SKP1 component dimerisation domain-containing protein</fullName>
    </recommendedName>
</protein>
<dbReference type="EMBL" id="CAJHUC010002752">
    <property type="protein sequence ID" value="CAD7704320.1"/>
    <property type="molecule type" value="Genomic_DNA"/>
</dbReference>
<dbReference type="GO" id="GO:0009867">
    <property type="term" value="P:jasmonic acid mediated signaling pathway"/>
    <property type="evidence" value="ECO:0007669"/>
    <property type="project" value="UniProtKB-ARBA"/>
</dbReference>
<name>A0A8S1JB70_9CHLO</name>
<dbReference type="InterPro" id="IPR016897">
    <property type="entry name" value="SKP1"/>
</dbReference>
<dbReference type="GO" id="GO:0006511">
    <property type="term" value="P:ubiquitin-dependent protein catabolic process"/>
    <property type="evidence" value="ECO:0007669"/>
    <property type="project" value="InterPro"/>
</dbReference>
<feature type="region of interest" description="Disordered" evidence="3">
    <location>
        <begin position="239"/>
        <end position="299"/>
    </location>
</feature>
<proteinExistence type="inferred from homology"/>
<dbReference type="InterPro" id="IPR001232">
    <property type="entry name" value="SKP1-like"/>
</dbReference>
<evidence type="ECO:0000256" key="3">
    <source>
        <dbReference type="SAM" id="MobiDB-lite"/>
    </source>
</evidence>
<dbReference type="InterPro" id="IPR011333">
    <property type="entry name" value="SKP1/BTB/POZ_sf"/>
</dbReference>
<evidence type="ECO:0000259" key="4">
    <source>
        <dbReference type="Pfam" id="PF01466"/>
    </source>
</evidence>
<dbReference type="OrthoDB" id="2342932at2759"/>
<keyword evidence="2" id="KW-0833">Ubl conjugation pathway</keyword>
<evidence type="ECO:0000313" key="6">
    <source>
        <dbReference type="Proteomes" id="UP000708148"/>
    </source>
</evidence>
<evidence type="ECO:0000313" key="5">
    <source>
        <dbReference type="EMBL" id="CAD7704320.1"/>
    </source>
</evidence>
<accession>A0A8S1JB70</accession>
<dbReference type="SMART" id="SM00512">
    <property type="entry name" value="Skp1"/>
    <property type="match status" value="1"/>
</dbReference>
<reference evidence="5" key="1">
    <citation type="submission" date="2020-12" db="EMBL/GenBank/DDBJ databases">
        <authorList>
            <person name="Iha C."/>
        </authorList>
    </citation>
    <scope>NUCLEOTIDE SEQUENCE</scope>
</reference>
<dbReference type="Gene3D" id="3.30.710.10">
    <property type="entry name" value="Potassium Channel Kv1.1, Chain A"/>
    <property type="match status" value="1"/>
</dbReference>
<sequence length="396" mass="43001">MMSAEVARPAVGNGGLAQGRAGEHARSETPPADSVGPPKALSKVVWVRTSAGGVQAIPQEVAFLSPFIQREAIHAGAGWNSRTPVDLPKQLGPESLGQIVEYCEFHRAPGRSDKERKLFDEKFIRMDACRLCQLTSAADALDLRPLVDLASRALARLISGKTPEEIRATFNLPDDLTEEEKLEPVPFGTDEPRIRLLNRLYAKKRRELAERKARKAPGEARDAPAPVVDTRSVDELVSFIESGTGGGANHSKRVSRRRKGSRRERRSREPPALEPSGSGGLDSERNSVETSEMSNTSMDMMSECPARWREAGGGHGGSGGGRRVFEIPDCPVEVLFPEEGFEEGWDDPELESEIAGFARALDSDWGSRLQELTGGRGRDGPPSVLGAAVEFGSMRV</sequence>
<feature type="compositionally biased region" description="Basic residues" evidence="3">
    <location>
        <begin position="250"/>
        <end position="265"/>
    </location>
</feature>
<organism evidence="5 6">
    <name type="scientific">Ostreobium quekettii</name>
    <dbReference type="NCBI Taxonomy" id="121088"/>
    <lineage>
        <taxon>Eukaryota</taxon>
        <taxon>Viridiplantae</taxon>
        <taxon>Chlorophyta</taxon>
        <taxon>core chlorophytes</taxon>
        <taxon>Ulvophyceae</taxon>
        <taxon>TCBD clade</taxon>
        <taxon>Bryopsidales</taxon>
        <taxon>Ostreobineae</taxon>
        <taxon>Ostreobiaceae</taxon>
        <taxon>Ostreobium</taxon>
    </lineage>
</organism>
<evidence type="ECO:0000256" key="2">
    <source>
        <dbReference type="ARBA" id="ARBA00022786"/>
    </source>
</evidence>
<dbReference type="Proteomes" id="UP000708148">
    <property type="component" value="Unassembled WGS sequence"/>
</dbReference>
<feature type="compositionally biased region" description="Polar residues" evidence="3">
    <location>
        <begin position="288"/>
        <end position="299"/>
    </location>
</feature>
<dbReference type="Pfam" id="PF01466">
    <property type="entry name" value="Skp1"/>
    <property type="match status" value="1"/>
</dbReference>
<keyword evidence="6" id="KW-1185">Reference proteome</keyword>
<dbReference type="SUPFAM" id="SSF81382">
    <property type="entry name" value="Skp1 dimerisation domain-like"/>
    <property type="match status" value="1"/>
</dbReference>
<comment type="caution">
    <text evidence="5">The sequence shown here is derived from an EMBL/GenBank/DDBJ whole genome shotgun (WGS) entry which is preliminary data.</text>
</comment>
<feature type="domain" description="SKP1 component dimerisation" evidence="4">
    <location>
        <begin position="145"/>
        <end position="181"/>
    </location>
</feature>
<dbReference type="PANTHER" id="PTHR11165">
    <property type="entry name" value="SKP1"/>
    <property type="match status" value="1"/>
</dbReference>
<dbReference type="InterPro" id="IPR016072">
    <property type="entry name" value="Skp1_comp_dimer"/>
</dbReference>
<comment type="similarity">
    <text evidence="1">Belongs to the SKP1 family.</text>
</comment>
<dbReference type="AlphaFoldDB" id="A0A8S1JB70"/>
<gene>
    <name evidence="5" type="ORF">OSTQU699_LOCUS9675</name>
</gene>